<keyword evidence="18" id="KW-0812">Transmembrane</keyword>
<dbReference type="EnsemblMetazoa" id="SCAU010020-RA">
    <property type="protein sequence ID" value="SCAU010020-PA"/>
    <property type="gene ID" value="SCAU010020"/>
</dbReference>
<evidence type="ECO:0000256" key="1">
    <source>
        <dbReference type="ARBA" id="ARBA00004371"/>
    </source>
</evidence>
<keyword evidence="10" id="KW-0325">Glycoprotein</keyword>
<evidence type="ECO:0000256" key="3">
    <source>
        <dbReference type="ARBA" id="ARBA00011738"/>
    </source>
</evidence>
<comment type="similarity">
    <text evidence="2">Belongs to the peptidase S28 family.</text>
</comment>
<keyword evidence="18" id="KW-0472">Membrane</keyword>
<dbReference type="Gene3D" id="1.20.120.980">
    <property type="entry name" value="Serine carboxypeptidase S28, SKS domain"/>
    <property type="match status" value="1"/>
</dbReference>
<dbReference type="GO" id="GO:0004185">
    <property type="term" value="F:serine-type carboxypeptidase activity"/>
    <property type="evidence" value="ECO:0007669"/>
    <property type="project" value="UniProtKB-EC"/>
</dbReference>
<evidence type="ECO:0000256" key="2">
    <source>
        <dbReference type="ARBA" id="ARBA00011079"/>
    </source>
</evidence>
<evidence type="ECO:0000256" key="16">
    <source>
        <dbReference type="ARBA" id="ARBA00076475"/>
    </source>
</evidence>
<accession>A0A1I8PPR1</accession>
<gene>
    <name evidence="19" type="primary">106080539</name>
</gene>
<evidence type="ECO:0000256" key="5">
    <source>
        <dbReference type="ARBA" id="ARBA00022670"/>
    </source>
</evidence>
<comment type="subcellular location">
    <subcellularLocation>
        <location evidence="1">Lysosome</location>
    </subcellularLocation>
</comment>
<evidence type="ECO:0000256" key="8">
    <source>
        <dbReference type="ARBA" id="ARBA00023145"/>
    </source>
</evidence>
<keyword evidence="8" id="KW-0865">Zymogen</keyword>
<name>A0A1I8PPR1_STOCA</name>
<keyword evidence="6" id="KW-0732">Signal</keyword>
<dbReference type="GO" id="GO:0008239">
    <property type="term" value="F:dipeptidyl-peptidase activity"/>
    <property type="evidence" value="ECO:0007669"/>
    <property type="project" value="TreeGrafter"/>
</dbReference>
<evidence type="ECO:0000256" key="18">
    <source>
        <dbReference type="SAM" id="Phobius"/>
    </source>
</evidence>
<feature type="transmembrane region" description="Helical" evidence="18">
    <location>
        <begin position="21"/>
        <end position="39"/>
    </location>
</feature>
<evidence type="ECO:0000256" key="11">
    <source>
        <dbReference type="ARBA" id="ARBA00023228"/>
    </source>
</evidence>
<evidence type="ECO:0000256" key="6">
    <source>
        <dbReference type="ARBA" id="ARBA00022729"/>
    </source>
</evidence>
<evidence type="ECO:0000256" key="4">
    <source>
        <dbReference type="ARBA" id="ARBA00022645"/>
    </source>
</evidence>
<keyword evidence="4" id="KW-0121">Carboxypeptidase</keyword>
<comment type="subunit">
    <text evidence="3">Homodimer.</text>
</comment>
<evidence type="ECO:0000256" key="17">
    <source>
        <dbReference type="ARBA" id="ARBA00076608"/>
    </source>
</evidence>
<dbReference type="OrthoDB" id="2130629at2759"/>
<dbReference type="Gene3D" id="3.40.50.1820">
    <property type="entry name" value="alpha/beta hydrolase"/>
    <property type="match status" value="1"/>
</dbReference>
<evidence type="ECO:0000256" key="9">
    <source>
        <dbReference type="ARBA" id="ARBA00023157"/>
    </source>
</evidence>
<evidence type="ECO:0000313" key="19">
    <source>
        <dbReference type="EnsemblMetazoa" id="SCAU010020-PA"/>
    </source>
</evidence>
<dbReference type="InterPro" id="IPR029058">
    <property type="entry name" value="AB_hydrolase_fold"/>
</dbReference>
<evidence type="ECO:0000256" key="14">
    <source>
        <dbReference type="ARBA" id="ARBA00066456"/>
    </source>
</evidence>
<evidence type="ECO:0000256" key="12">
    <source>
        <dbReference type="ARBA" id="ARBA00052013"/>
    </source>
</evidence>
<dbReference type="PANTHER" id="PTHR11010">
    <property type="entry name" value="PROTEASE S28 PRO-X CARBOXYPEPTIDASE-RELATED"/>
    <property type="match status" value="1"/>
</dbReference>
<dbReference type="InterPro" id="IPR008758">
    <property type="entry name" value="Peptidase_S28"/>
</dbReference>
<sequence>MFSSSKRAFSLCYFTTTTKTTTISSIVIIFLTLISYGYGQATYHYETKEFEVPLDHFNFVLNTSFKLRYLINDSYVDKQNVKSPLFFYTGNEGDIETFAKNTGFMWELAQSYRACVVFAEHRYYGKSLPFGNMTFNATQPLNYGYLSVEQVLEDFADLIQDLQEKNKYGPVIAFGGSYGGMLSAWFRMKYPHLVYGALAASAPVRQFDGLTSCDIFSRIITSIFANSFKDGTCSANIRKSWDLFKQLSASDEGKKKLNEAFVFCDAIKVEDDLNKFMDYLEDVYANLAMANYPYANDFLSPLPPYPVRQFCSYLQTLETGDKLLNAMKQAINVYFNFTGAAKCLDYKSAFDPNSIGGDAWEIQTCNQMVMPMCSTPETMFRVKEWNFKEYTENCMKKFHVKPKLNDITLRYGGKNVRDISNIIFSNGLLDPWSGGGVLQTDNEAIHIIIIPEGAHHLDLRASNPNDPRSVIQARQREKNIIGKWIEEYRW</sequence>
<dbReference type="VEuPathDB" id="VectorBase:SCAU010020"/>
<keyword evidence="20" id="KW-1185">Reference proteome</keyword>
<dbReference type="GO" id="GO:0006508">
    <property type="term" value="P:proteolysis"/>
    <property type="evidence" value="ECO:0007669"/>
    <property type="project" value="UniProtKB-KW"/>
</dbReference>
<evidence type="ECO:0000256" key="13">
    <source>
        <dbReference type="ARBA" id="ARBA00059701"/>
    </source>
</evidence>
<keyword evidence="9" id="KW-1015">Disulfide bond</keyword>
<proteinExistence type="inferred from homology"/>
<dbReference type="PANTHER" id="PTHR11010:SF38">
    <property type="entry name" value="LYSOSOMAL PRO-X CARBOXYPEPTIDASE"/>
    <property type="match status" value="1"/>
</dbReference>
<keyword evidence="7" id="KW-0378">Hydrolase</keyword>
<dbReference type="FunFam" id="1.20.120.980:FF:000002">
    <property type="entry name" value="lysosomal Pro-X carboxypeptidase"/>
    <property type="match status" value="1"/>
</dbReference>
<comment type="function">
    <text evidence="13">Cleaves C-terminal amino acids linked to proline in peptides such as angiotensin II, III and des-Arg9-bradykinin. This cleavage occurs at acidic pH, but enzymatic activity is retained with some substrates at neutral pH.</text>
</comment>
<keyword evidence="5" id="KW-0645">Protease</keyword>
<dbReference type="AlphaFoldDB" id="A0A1I8PPR1"/>
<dbReference type="STRING" id="35570.A0A1I8PPR1"/>
<comment type="catalytic activity">
    <reaction evidence="12">
        <text>Cleavage of a -Pro-|-Xaa bond to release a C-terminal amino acid.</text>
        <dbReference type="EC" id="3.4.16.2"/>
    </reaction>
</comment>
<evidence type="ECO:0000256" key="15">
    <source>
        <dbReference type="ARBA" id="ARBA00073691"/>
    </source>
</evidence>
<evidence type="ECO:0000256" key="10">
    <source>
        <dbReference type="ARBA" id="ARBA00023180"/>
    </source>
</evidence>
<dbReference type="Proteomes" id="UP000095300">
    <property type="component" value="Unassembled WGS sequence"/>
</dbReference>
<evidence type="ECO:0000313" key="20">
    <source>
        <dbReference type="Proteomes" id="UP000095300"/>
    </source>
</evidence>
<protein>
    <recommendedName>
        <fullName evidence="15">Lysosomal Pro-X carboxypeptidase</fullName>
        <ecNumber evidence="14">3.4.16.2</ecNumber>
    </recommendedName>
    <alternativeName>
        <fullName evidence="17">Proline carboxypeptidase</fullName>
    </alternativeName>
    <alternativeName>
        <fullName evidence="16">Prolylcarboxypeptidase</fullName>
    </alternativeName>
</protein>
<dbReference type="InterPro" id="IPR042269">
    <property type="entry name" value="Ser_carbopepase_S28_SKS"/>
</dbReference>
<dbReference type="GO" id="GO:0005764">
    <property type="term" value="C:lysosome"/>
    <property type="evidence" value="ECO:0007669"/>
    <property type="project" value="UniProtKB-SubCell"/>
</dbReference>
<evidence type="ECO:0000256" key="7">
    <source>
        <dbReference type="ARBA" id="ARBA00022801"/>
    </source>
</evidence>
<keyword evidence="11" id="KW-0458">Lysosome</keyword>
<organism evidence="19 20">
    <name type="scientific">Stomoxys calcitrans</name>
    <name type="common">Stable fly</name>
    <name type="synonym">Conops calcitrans</name>
    <dbReference type="NCBI Taxonomy" id="35570"/>
    <lineage>
        <taxon>Eukaryota</taxon>
        <taxon>Metazoa</taxon>
        <taxon>Ecdysozoa</taxon>
        <taxon>Arthropoda</taxon>
        <taxon>Hexapoda</taxon>
        <taxon>Insecta</taxon>
        <taxon>Pterygota</taxon>
        <taxon>Neoptera</taxon>
        <taxon>Endopterygota</taxon>
        <taxon>Diptera</taxon>
        <taxon>Brachycera</taxon>
        <taxon>Muscomorpha</taxon>
        <taxon>Muscoidea</taxon>
        <taxon>Muscidae</taxon>
        <taxon>Stomoxys</taxon>
    </lineage>
</organism>
<reference evidence="19" key="1">
    <citation type="submission" date="2020-05" db="UniProtKB">
        <authorList>
            <consortium name="EnsemblMetazoa"/>
        </authorList>
    </citation>
    <scope>IDENTIFICATION</scope>
    <source>
        <strain evidence="19">USDA</strain>
    </source>
</reference>
<dbReference type="KEGG" id="scac:106080539"/>
<dbReference type="SUPFAM" id="SSF53474">
    <property type="entry name" value="alpha/beta-Hydrolases"/>
    <property type="match status" value="1"/>
</dbReference>
<keyword evidence="18" id="KW-1133">Transmembrane helix</keyword>
<dbReference type="Pfam" id="PF05577">
    <property type="entry name" value="Peptidase_S28"/>
    <property type="match status" value="1"/>
</dbReference>
<dbReference type="EC" id="3.4.16.2" evidence="14"/>